<feature type="compositionally biased region" description="Basic and acidic residues" evidence="6">
    <location>
        <begin position="454"/>
        <end position="494"/>
    </location>
</feature>
<evidence type="ECO:0000256" key="2">
    <source>
        <dbReference type="ARBA" id="ARBA00005308"/>
    </source>
</evidence>
<evidence type="ECO:0000313" key="8">
    <source>
        <dbReference type="EMBL" id="CAL4070424.1"/>
    </source>
</evidence>
<organism evidence="8 9">
    <name type="scientific">Meganyctiphanes norvegica</name>
    <name type="common">Northern krill</name>
    <name type="synonym">Thysanopoda norvegica</name>
    <dbReference type="NCBI Taxonomy" id="48144"/>
    <lineage>
        <taxon>Eukaryota</taxon>
        <taxon>Metazoa</taxon>
        <taxon>Ecdysozoa</taxon>
        <taxon>Arthropoda</taxon>
        <taxon>Crustacea</taxon>
        <taxon>Multicrustacea</taxon>
        <taxon>Malacostraca</taxon>
        <taxon>Eumalacostraca</taxon>
        <taxon>Eucarida</taxon>
        <taxon>Euphausiacea</taxon>
        <taxon>Euphausiidae</taxon>
        <taxon>Meganyctiphanes</taxon>
    </lineage>
</organism>
<feature type="compositionally biased region" description="Pro residues" evidence="6">
    <location>
        <begin position="36"/>
        <end position="47"/>
    </location>
</feature>
<accession>A0AAV2Q8H6</accession>
<dbReference type="InterPro" id="IPR018787">
    <property type="entry name" value="DUF2371_TMEM200"/>
</dbReference>
<reference evidence="8 9" key="1">
    <citation type="submission" date="2024-05" db="EMBL/GenBank/DDBJ databases">
        <authorList>
            <person name="Wallberg A."/>
        </authorList>
    </citation>
    <scope>NUCLEOTIDE SEQUENCE [LARGE SCALE GENOMIC DNA]</scope>
</reference>
<comment type="similarity">
    <text evidence="2">Belongs to the TMEM200 family.</text>
</comment>
<feature type="compositionally biased region" description="Low complexity" evidence="6">
    <location>
        <begin position="20"/>
        <end position="35"/>
    </location>
</feature>
<feature type="region of interest" description="Disordered" evidence="6">
    <location>
        <begin position="13"/>
        <end position="71"/>
    </location>
</feature>
<evidence type="ECO:0000256" key="1">
    <source>
        <dbReference type="ARBA" id="ARBA00004141"/>
    </source>
</evidence>
<feature type="compositionally biased region" description="Polar residues" evidence="6">
    <location>
        <begin position="56"/>
        <end position="71"/>
    </location>
</feature>
<feature type="non-terminal residue" evidence="8">
    <location>
        <position position="1"/>
    </location>
</feature>
<evidence type="ECO:0000256" key="3">
    <source>
        <dbReference type="ARBA" id="ARBA00022692"/>
    </source>
</evidence>
<keyword evidence="5 7" id="KW-0472">Membrane</keyword>
<proteinExistence type="inferred from homology"/>
<feature type="non-terminal residue" evidence="8">
    <location>
        <position position="519"/>
    </location>
</feature>
<keyword evidence="9" id="KW-1185">Reference proteome</keyword>
<evidence type="ECO:0000256" key="6">
    <source>
        <dbReference type="SAM" id="MobiDB-lite"/>
    </source>
</evidence>
<feature type="transmembrane region" description="Helical" evidence="7">
    <location>
        <begin position="82"/>
        <end position="103"/>
    </location>
</feature>
<feature type="region of interest" description="Disordered" evidence="6">
    <location>
        <begin position="368"/>
        <end position="501"/>
    </location>
</feature>
<keyword evidence="4 7" id="KW-1133">Transmembrane helix</keyword>
<dbReference type="PANTHER" id="PTHR31815:SF1">
    <property type="entry name" value="TRANSMEMBRANE PROTEIN 200C"/>
    <property type="match status" value="1"/>
</dbReference>
<gene>
    <name evidence="8" type="ORF">MNOR_LOCUS8265</name>
</gene>
<comment type="subcellular location">
    <subcellularLocation>
        <location evidence="1">Membrane</location>
        <topology evidence="1">Multi-pass membrane protein</topology>
    </subcellularLocation>
</comment>
<feature type="compositionally biased region" description="Polar residues" evidence="6">
    <location>
        <begin position="373"/>
        <end position="403"/>
    </location>
</feature>
<feature type="compositionally biased region" description="Polar residues" evidence="6">
    <location>
        <begin position="440"/>
        <end position="453"/>
    </location>
</feature>
<keyword evidence="3 7" id="KW-0812">Transmembrane</keyword>
<dbReference type="PANTHER" id="PTHR31815">
    <property type="entry name" value="AGAP005329-PA"/>
    <property type="match status" value="1"/>
</dbReference>
<comment type="caution">
    <text evidence="8">The sequence shown here is derived from an EMBL/GenBank/DDBJ whole genome shotgun (WGS) entry which is preliminary data.</text>
</comment>
<evidence type="ECO:0000256" key="5">
    <source>
        <dbReference type="ARBA" id="ARBA00023136"/>
    </source>
</evidence>
<dbReference type="Proteomes" id="UP001497623">
    <property type="component" value="Unassembled WGS sequence"/>
</dbReference>
<dbReference type="EMBL" id="CAXKWB010003809">
    <property type="protein sequence ID" value="CAL4070424.1"/>
    <property type="molecule type" value="Genomic_DNA"/>
</dbReference>
<dbReference type="AlphaFoldDB" id="A0AAV2Q8H6"/>
<evidence type="ECO:0000313" key="9">
    <source>
        <dbReference type="Proteomes" id="UP001497623"/>
    </source>
</evidence>
<name>A0AAV2Q8H6_MEGNR</name>
<sequence>GYYAEEEELRQLQMMNDAKSSSASNDDAEESSNYPPRAPGRLPPPAQLNPNAIPVNVTTVPSKKPTSFPTSTGPMNLNKFSYIGPFVMGVGGFVIVAACVMTFEARDSAAKIVPARFRKPERKDDGPGVRNSSSQTKWEMLGLYGVDMLHQPRITGHELSRRAMTSAFIHFSKNLQSSMDSTGEYYETRGSRPQLVKCPSAPSLVRPFQEEKRHHMDALRVVCISPRNIQPVHQNHVRHHLVPNRLPRQAMSVDNPAVREVYQAGTSYQSFIGEHGDEDLELGASATGVHQSPSAASLALDLHLPHTSVTLAIRDQSRSPSMVQSHSPSIVQSQSPSFNLTTASDTSVADIHLETDLAVPGTSGISQLKLDKQTSTSDNISPKYSRSLQGSTSRRSDHLSTGGSFREQNKPRSNRKVRRSETIDTAANVNRQHRLRTVQGGHSASSLAGSTHSATEKRRLAKVRSDTAKRHQFLRQERIDTKEPQEDVSRKEYIDNVSQKSSKSLAINEFENLPEKAII</sequence>
<feature type="region of interest" description="Disordered" evidence="6">
    <location>
        <begin position="316"/>
        <end position="341"/>
    </location>
</feature>
<dbReference type="GO" id="GO:0016020">
    <property type="term" value="C:membrane"/>
    <property type="evidence" value="ECO:0007669"/>
    <property type="project" value="UniProtKB-SubCell"/>
</dbReference>
<evidence type="ECO:0000256" key="7">
    <source>
        <dbReference type="SAM" id="Phobius"/>
    </source>
</evidence>
<evidence type="ECO:0000256" key="4">
    <source>
        <dbReference type="ARBA" id="ARBA00022989"/>
    </source>
</evidence>
<protein>
    <submittedName>
        <fullName evidence="8">Uncharacterized protein</fullName>
    </submittedName>
</protein>
<feature type="compositionally biased region" description="Polar residues" evidence="6">
    <location>
        <begin position="318"/>
        <end position="341"/>
    </location>
</feature>